<proteinExistence type="predicted"/>
<feature type="compositionally biased region" description="Basic and acidic residues" evidence="1">
    <location>
        <begin position="581"/>
        <end position="593"/>
    </location>
</feature>
<feature type="transmembrane region" description="Helical" evidence="2">
    <location>
        <begin position="67"/>
        <end position="90"/>
    </location>
</feature>
<feature type="compositionally biased region" description="Low complexity" evidence="1">
    <location>
        <begin position="620"/>
        <end position="632"/>
    </location>
</feature>
<keyword evidence="2" id="KW-0472">Membrane</keyword>
<dbReference type="Proteomes" id="UP001287356">
    <property type="component" value="Unassembled WGS sequence"/>
</dbReference>
<comment type="caution">
    <text evidence="3">The sequence shown here is derived from an EMBL/GenBank/DDBJ whole genome shotgun (WGS) entry which is preliminary data.</text>
</comment>
<feature type="transmembrane region" description="Helical" evidence="2">
    <location>
        <begin position="152"/>
        <end position="175"/>
    </location>
</feature>
<reference evidence="3" key="2">
    <citation type="submission" date="2023-06" db="EMBL/GenBank/DDBJ databases">
        <authorList>
            <consortium name="Lawrence Berkeley National Laboratory"/>
            <person name="Haridas S."/>
            <person name="Hensen N."/>
            <person name="Bonometti L."/>
            <person name="Westerberg I."/>
            <person name="Brannstrom I.O."/>
            <person name="Guillou S."/>
            <person name="Cros-Aarteil S."/>
            <person name="Calhoun S."/>
            <person name="Kuo A."/>
            <person name="Mondo S."/>
            <person name="Pangilinan J."/>
            <person name="Riley R."/>
            <person name="Labutti K."/>
            <person name="Andreopoulos B."/>
            <person name="Lipzen A."/>
            <person name="Chen C."/>
            <person name="Yanf M."/>
            <person name="Daum C."/>
            <person name="Ng V."/>
            <person name="Clum A."/>
            <person name="Steindorff A."/>
            <person name="Ohm R."/>
            <person name="Martin F."/>
            <person name="Silar P."/>
            <person name="Natvig D."/>
            <person name="Lalanne C."/>
            <person name="Gautier V."/>
            <person name="Ament-Velasquez S.L."/>
            <person name="Kruys A."/>
            <person name="Hutchinson M.I."/>
            <person name="Powell A.J."/>
            <person name="Barry K."/>
            <person name="Miller A.N."/>
            <person name="Grigoriev I.V."/>
            <person name="Debuchy R."/>
            <person name="Gladieux P."/>
            <person name="Thoren M.H."/>
            <person name="Johannesson H."/>
        </authorList>
    </citation>
    <scope>NUCLEOTIDE SEQUENCE</scope>
    <source>
        <strain evidence="3">CBS 958.72</strain>
    </source>
</reference>
<gene>
    <name evidence="3" type="ORF">B0T24DRAFT_277605</name>
</gene>
<dbReference type="EMBL" id="JAULSN010000004">
    <property type="protein sequence ID" value="KAK3373851.1"/>
    <property type="molecule type" value="Genomic_DNA"/>
</dbReference>
<feature type="region of interest" description="Disordered" evidence="1">
    <location>
        <begin position="361"/>
        <end position="387"/>
    </location>
</feature>
<keyword evidence="2" id="KW-1133">Transmembrane helix</keyword>
<feature type="transmembrane region" description="Helical" evidence="2">
    <location>
        <begin position="306"/>
        <end position="328"/>
    </location>
</feature>
<evidence type="ECO:0000313" key="4">
    <source>
        <dbReference type="Proteomes" id="UP001287356"/>
    </source>
</evidence>
<feature type="transmembrane region" description="Helical" evidence="2">
    <location>
        <begin position="187"/>
        <end position="207"/>
    </location>
</feature>
<reference evidence="3" key="1">
    <citation type="journal article" date="2023" name="Mol. Phylogenet. Evol.">
        <title>Genome-scale phylogeny and comparative genomics of the fungal order Sordariales.</title>
        <authorList>
            <person name="Hensen N."/>
            <person name="Bonometti L."/>
            <person name="Westerberg I."/>
            <person name="Brannstrom I.O."/>
            <person name="Guillou S."/>
            <person name="Cros-Aarteil S."/>
            <person name="Calhoun S."/>
            <person name="Haridas S."/>
            <person name="Kuo A."/>
            <person name="Mondo S."/>
            <person name="Pangilinan J."/>
            <person name="Riley R."/>
            <person name="LaButti K."/>
            <person name="Andreopoulos B."/>
            <person name="Lipzen A."/>
            <person name="Chen C."/>
            <person name="Yan M."/>
            <person name="Daum C."/>
            <person name="Ng V."/>
            <person name="Clum A."/>
            <person name="Steindorff A."/>
            <person name="Ohm R.A."/>
            <person name="Martin F."/>
            <person name="Silar P."/>
            <person name="Natvig D.O."/>
            <person name="Lalanne C."/>
            <person name="Gautier V."/>
            <person name="Ament-Velasquez S.L."/>
            <person name="Kruys A."/>
            <person name="Hutchinson M.I."/>
            <person name="Powell A.J."/>
            <person name="Barry K."/>
            <person name="Miller A.N."/>
            <person name="Grigoriev I.V."/>
            <person name="Debuchy R."/>
            <person name="Gladieux P."/>
            <person name="Hiltunen Thoren M."/>
            <person name="Johannesson H."/>
        </authorList>
    </citation>
    <scope>NUCLEOTIDE SEQUENCE</scope>
    <source>
        <strain evidence="3">CBS 958.72</strain>
    </source>
</reference>
<feature type="transmembrane region" description="Helical" evidence="2">
    <location>
        <begin position="111"/>
        <end position="132"/>
    </location>
</feature>
<name>A0AAE0KC57_9PEZI</name>
<keyword evidence="2" id="KW-0812">Transmembrane</keyword>
<evidence type="ECO:0000256" key="1">
    <source>
        <dbReference type="SAM" id="MobiDB-lite"/>
    </source>
</evidence>
<keyword evidence="4" id="KW-1185">Reference proteome</keyword>
<evidence type="ECO:0000313" key="3">
    <source>
        <dbReference type="EMBL" id="KAK3373851.1"/>
    </source>
</evidence>
<sequence length="678" mass="73179">MSPFHSLLDGGVSWLESRGATGVVLNGNVTGTGNGFFQAANNVTTTQQMFFNELKFAAAKSIRTSTIILAGFNTVAAFATAMGILLDAYYRERRNNRQFNIRRNGLRFVPEGDVFPLVLSFGIVIQSITFAVAQSTGLDTLVGLGCTMMAQLMLPAVFVAPYTQLVFGIETAARALRKDPFAPRGKWTVSICLAVIGMLVLANFLVADFDQSPNFCLTSLFWFVAHYSVGCFALLTGIVSSLIICLVVIFVRLHRSIKVEVTARVAASRMVYYLALAIISSGFMIPYFYAMAFISQRGGNGTHLTMSMVASVVANVSGLMTGGLYLFLKSNTLSTIGPRDKVGEYEKRKLKYKIRLADSNDVERDNGSDSHMMHRVTGPGSLRRTDSDASLVSAEKVEDIQDDNRSLASTTFSGRIPNPLRSNAIYPTPGMPKAPEPAQFSSMASAMGHVRKRSYSLFPNNSPAAKSSLTLLPATTYSPNAKESAADSLKPPPSMRNLVFGRHRRDSSLVSSATVQIGLRFSSVEDIPPVVTSTAATADPHVYDLECPLVQKEKEAAAQKRPAALDISPASTPTLAEYDDDTPKRDPVKDARMKTLPPVPRRNTAPPVDEGQTLSPSIYSPSSPTKLKLPSPRGVGFSMPVAKPNNGGSPSSPPLPTPVRRATDDSGPKLAKSKGDWI</sequence>
<protein>
    <submittedName>
        <fullName evidence="3">Uncharacterized protein</fullName>
    </submittedName>
</protein>
<organism evidence="3 4">
    <name type="scientific">Lasiosphaeria ovina</name>
    <dbReference type="NCBI Taxonomy" id="92902"/>
    <lineage>
        <taxon>Eukaryota</taxon>
        <taxon>Fungi</taxon>
        <taxon>Dikarya</taxon>
        <taxon>Ascomycota</taxon>
        <taxon>Pezizomycotina</taxon>
        <taxon>Sordariomycetes</taxon>
        <taxon>Sordariomycetidae</taxon>
        <taxon>Sordariales</taxon>
        <taxon>Lasiosphaeriaceae</taxon>
        <taxon>Lasiosphaeria</taxon>
    </lineage>
</organism>
<feature type="transmembrane region" description="Helical" evidence="2">
    <location>
        <begin position="271"/>
        <end position="294"/>
    </location>
</feature>
<evidence type="ECO:0000256" key="2">
    <source>
        <dbReference type="SAM" id="Phobius"/>
    </source>
</evidence>
<feature type="compositionally biased region" description="Basic and acidic residues" evidence="1">
    <location>
        <begin position="661"/>
        <end position="678"/>
    </location>
</feature>
<feature type="transmembrane region" description="Helical" evidence="2">
    <location>
        <begin position="227"/>
        <end position="251"/>
    </location>
</feature>
<feature type="compositionally biased region" description="Basic and acidic residues" evidence="1">
    <location>
        <begin position="361"/>
        <end position="372"/>
    </location>
</feature>
<accession>A0AAE0KC57</accession>
<dbReference type="AlphaFoldDB" id="A0AAE0KC57"/>
<feature type="region of interest" description="Disordered" evidence="1">
    <location>
        <begin position="554"/>
        <end position="678"/>
    </location>
</feature>